<dbReference type="RefSeq" id="WP_231928389.1">
    <property type="nucleotide sequence ID" value="NZ_LT607750.1"/>
</dbReference>
<dbReference type="Proteomes" id="UP000198217">
    <property type="component" value="Chromosome I"/>
</dbReference>
<accession>A0A1C5JPS7</accession>
<name>A0A1C5JPS7_9ACTN</name>
<gene>
    <name evidence="3" type="ORF">GA0070609_4729</name>
</gene>
<keyword evidence="4" id="KW-1185">Reference proteome</keyword>
<feature type="compositionally biased region" description="Acidic residues" evidence="1">
    <location>
        <begin position="331"/>
        <end position="362"/>
    </location>
</feature>
<keyword evidence="2" id="KW-0812">Transmembrane</keyword>
<feature type="transmembrane region" description="Helical" evidence="2">
    <location>
        <begin position="294"/>
        <end position="313"/>
    </location>
</feature>
<evidence type="ECO:0000313" key="3">
    <source>
        <dbReference type="EMBL" id="SCG72585.1"/>
    </source>
</evidence>
<proteinExistence type="predicted"/>
<sequence length="374" mass="38249">MRVRPAGLLLAAVAAVLWALGMTVLQPLTEQVGPWPEALRGNNAYWARDLRFVAIVGAVAGLVLAGGGNRRWSVPAVLLGGAWLAADVAVDRADPTGAGFTVLLAVAGCAAVAGAATLAVRRQRGGRDRRALVATACVTAVSVLIAAGIESPTDREPELNRAAVVTSLLLLALTLGCALAAAPGWHPARQRLAVGIGAAAAAAVLLVRAVPPGPRILPGVLLGAVLLTGVTLLAWDWPHGRPVWRWHALAALAALLGPYAMLLIVVIGTLPLNLGAPLTALAGNTAINSADSDVLYSLSGVLAGLGMALLLAFPPALGYRPAGPERPDGPDGPDEPEGPEEPDEPEGPEEPDEPEGPEEPEGPDGLRRASADRR</sequence>
<feature type="compositionally biased region" description="Basic and acidic residues" evidence="1">
    <location>
        <begin position="364"/>
        <end position="374"/>
    </location>
</feature>
<evidence type="ECO:0000256" key="1">
    <source>
        <dbReference type="SAM" id="MobiDB-lite"/>
    </source>
</evidence>
<feature type="region of interest" description="Disordered" evidence="1">
    <location>
        <begin position="320"/>
        <end position="374"/>
    </location>
</feature>
<dbReference type="AlphaFoldDB" id="A0A1C5JPS7"/>
<reference evidence="3 4" key="1">
    <citation type="submission" date="2016-06" db="EMBL/GenBank/DDBJ databases">
        <authorList>
            <person name="Kjaerup R.B."/>
            <person name="Dalgaard T.S."/>
            <person name="Juul-Madsen H.R."/>
        </authorList>
    </citation>
    <scope>NUCLEOTIDE SEQUENCE [LARGE SCALE GENOMIC DNA]</scope>
    <source>
        <strain evidence="3 4">DSM 43904</strain>
    </source>
</reference>
<evidence type="ECO:0000313" key="4">
    <source>
        <dbReference type="Proteomes" id="UP000198217"/>
    </source>
</evidence>
<feature type="transmembrane region" description="Helical" evidence="2">
    <location>
        <begin position="192"/>
        <end position="210"/>
    </location>
</feature>
<dbReference type="EMBL" id="LT607750">
    <property type="protein sequence ID" value="SCG72585.1"/>
    <property type="molecule type" value="Genomic_DNA"/>
</dbReference>
<protein>
    <submittedName>
        <fullName evidence="3">Uncharacterized protein involved in response to NO</fullName>
    </submittedName>
</protein>
<evidence type="ECO:0000256" key="2">
    <source>
        <dbReference type="SAM" id="Phobius"/>
    </source>
</evidence>
<organism evidence="3 4">
    <name type="scientific">Micromonospora echinaurantiaca</name>
    <dbReference type="NCBI Taxonomy" id="47857"/>
    <lineage>
        <taxon>Bacteria</taxon>
        <taxon>Bacillati</taxon>
        <taxon>Actinomycetota</taxon>
        <taxon>Actinomycetes</taxon>
        <taxon>Micromonosporales</taxon>
        <taxon>Micromonosporaceae</taxon>
        <taxon>Micromonospora</taxon>
    </lineage>
</organism>
<feature type="transmembrane region" description="Helical" evidence="2">
    <location>
        <begin position="161"/>
        <end position="180"/>
    </location>
</feature>
<feature type="transmembrane region" description="Helical" evidence="2">
    <location>
        <begin position="131"/>
        <end position="149"/>
    </location>
</feature>
<feature type="transmembrane region" description="Helical" evidence="2">
    <location>
        <begin position="216"/>
        <end position="237"/>
    </location>
</feature>
<feature type="transmembrane region" description="Helical" evidence="2">
    <location>
        <begin position="96"/>
        <end position="119"/>
    </location>
</feature>
<keyword evidence="2" id="KW-0472">Membrane</keyword>
<feature type="transmembrane region" description="Helical" evidence="2">
    <location>
        <begin position="249"/>
        <end position="274"/>
    </location>
</feature>
<feature type="transmembrane region" description="Helical" evidence="2">
    <location>
        <begin position="45"/>
        <end position="65"/>
    </location>
</feature>
<feature type="transmembrane region" description="Helical" evidence="2">
    <location>
        <begin position="72"/>
        <end position="90"/>
    </location>
</feature>
<keyword evidence="2" id="KW-1133">Transmembrane helix</keyword>